<keyword evidence="1" id="KW-1133">Transmembrane helix</keyword>
<evidence type="ECO:0000313" key="3">
    <source>
        <dbReference type="Proteomes" id="UP000324479"/>
    </source>
</evidence>
<keyword evidence="3" id="KW-1185">Reference proteome</keyword>
<sequence length="160" mass="18367">MKTKVSDAPLPENSQARDPLFPVLLLAIGAVTAWLLLTPWVPAVAQATMKRFHLRSRSFAAWALQAPIPAMYNFANQYEVRELPEDLIVSFLEPESNRRYINHFPLRVLTFADGRYRHLRPGKDRWVTVWTRYRGQQIKTVIHAKPVGGGGFEWIVQEAD</sequence>
<keyword evidence="1" id="KW-0472">Membrane</keyword>
<name>A0A5M6DAA5_9BACT</name>
<proteinExistence type="predicted"/>
<reference evidence="2 3" key="1">
    <citation type="submission" date="2019-08" db="EMBL/GenBank/DDBJ databases">
        <authorList>
            <person name="Dhanesh K."/>
            <person name="Kumar G."/>
            <person name="Sasikala C."/>
            <person name="Venkata Ramana C."/>
        </authorList>
    </citation>
    <scope>NUCLEOTIDE SEQUENCE [LARGE SCALE GENOMIC DNA]</scope>
    <source>
        <strain evidence="2 3">JC645</strain>
    </source>
</reference>
<dbReference type="EMBL" id="VWOX01000004">
    <property type="protein sequence ID" value="KAA5544488.1"/>
    <property type="molecule type" value="Genomic_DNA"/>
</dbReference>
<keyword evidence="1" id="KW-0812">Transmembrane</keyword>
<comment type="caution">
    <text evidence="2">The sequence shown here is derived from an EMBL/GenBank/DDBJ whole genome shotgun (WGS) entry which is preliminary data.</text>
</comment>
<evidence type="ECO:0000256" key="1">
    <source>
        <dbReference type="SAM" id="Phobius"/>
    </source>
</evidence>
<dbReference type="Proteomes" id="UP000324479">
    <property type="component" value="Unassembled WGS sequence"/>
</dbReference>
<dbReference type="AlphaFoldDB" id="A0A5M6DAA5"/>
<accession>A0A5M6DAA5</accession>
<feature type="transmembrane region" description="Helical" evidence="1">
    <location>
        <begin position="20"/>
        <end position="45"/>
    </location>
</feature>
<organism evidence="2 3">
    <name type="scientific">Roseiconus nitratireducens</name>
    <dbReference type="NCBI Taxonomy" id="2605748"/>
    <lineage>
        <taxon>Bacteria</taxon>
        <taxon>Pseudomonadati</taxon>
        <taxon>Planctomycetota</taxon>
        <taxon>Planctomycetia</taxon>
        <taxon>Pirellulales</taxon>
        <taxon>Pirellulaceae</taxon>
        <taxon>Roseiconus</taxon>
    </lineage>
</organism>
<gene>
    <name evidence="2" type="ORF">FYK55_09160</name>
</gene>
<evidence type="ECO:0000313" key="2">
    <source>
        <dbReference type="EMBL" id="KAA5544488.1"/>
    </source>
</evidence>
<dbReference type="RefSeq" id="WP_150076098.1">
    <property type="nucleotide sequence ID" value="NZ_VWOX01000004.1"/>
</dbReference>
<protein>
    <submittedName>
        <fullName evidence="2">Uncharacterized protein</fullName>
    </submittedName>
</protein>